<name>A0A941B7W1_9ACTN</name>
<dbReference type="Proteomes" id="UP000677413">
    <property type="component" value="Unassembled WGS sequence"/>
</dbReference>
<dbReference type="Gene3D" id="3.40.50.300">
    <property type="entry name" value="P-loop containing nucleotide triphosphate hydrolases"/>
    <property type="match status" value="1"/>
</dbReference>
<dbReference type="RefSeq" id="WP_210884266.1">
    <property type="nucleotide sequence ID" value="NZ_JAGPYQ010000001.1"/>
</dbReference>
<reference evidence="1 2" key="1">
    <citation type="submission" date="2021-04" db="EMBL/GenBank/DDBJ databases">
        <authorList>
            <person name="Tang X."/>
            <person name="Zhou X."/>
            <person name="Chen X."/>
            <person name="Cernava T."/>
            <person name="Zhang C."/>
        </authorList>
    </citation>
    <scope>NUCLEOTIDE SEQUENCE [LARGE SCALE GENOMIC DNA]</scope>
    <source>
        <strain evidence="1 2">BH-SS-21</strain>
    </source>
</reference>
<accession>A0A941B7W1</accession>
<evidence type="ECO:0008006" key="3">
    <source>
        <dbReference type="Google" id="ProtNLM"/>
    </source>
</evidence>
<proteinExistence type="predicted"/>
<evidence type="ECO:0000313" key="1">
    <source>
        <dbReference type="EMBL" id="MBQ0850257.1"/>
    </source>
</evidence>
<keyword evidence="2" id="KW-1185">Reference proteome</keyword>
<dbReference type="EMBL" id="JAGPYQ010000001">
    <property type="protein sequence ID" value="MBQ0850257.1"/>
    <property type="molecule type" value="Genomic_DNA"/>
</dbReference>
<dbReference type="AlphaFoldDB" id="A0A941B7W1"/>
<gene>
    <name evidence="1" type="ORF">J8N05_18875</name>
</gene>
<comment type="caution">
    <text evidence="1">The sequence shown here is derived from an EMBL/GenBank/DDBJ whole genome shotgun (WGS) entry which is preliminary data.</text>
</comment>
<dbReference type="InterPro" id="IPR027417">
    <property type="entry name" value="P-loop_NTPase"/>
</dbReference>
<evidence type="ECO:0000313" key="2">
    <source>
        <dbReference type="Proteomes" id="UP000677413"/>
    </source>
</evidence>
<organism evidence="1 2">
    <name type="scientific">Streptomyces liliiviolaceus</name>
    <dbReference type="NCBI Taxonomy" id="2823109"/>
    <lineage>
        <taxon>Bacteria</taxon>
        <taxon>Bacillati</taxon>
        <taxon>Actinomycetota</taxon>
        <taxon>Actinomycetes</taxon>
        <taxon>Kitasatosporales</taxon>
        <taxon>Streptomycetaceae</taxon>
        <taxon>Streptomyces</taxon>
    </lineage>
</organism>
<sequence>MTLIVLVSAKSDGATTSAAALALASRRPVLFAELDMAGGSLRHGLLRDVTRGEHGERLDGTIGLHRLPQADWERASAEQDFAPHVAQHLWPLDDSDYRTALPGLTDPRQAASLTSTWPTLLNVLQLTDQQLGWDVLVDGGRIVLDGGHLHPVLTPAPVLREADLVLLVVRTTEASQALAHPMVRALQDDLAAQGTSARALGLLVLGEGYRPGDVTRGLEAPVLAALPWDEAAAAWLRTGGRIPRGVTRSRLMRAARDAMEPLREYADRRRLHLQMRQVQAANPAVQQIVHQLGQRAVRHD</sequence>
<protein>
    <recommendedName>
        <fullName evidence="3">Cellulose biosynthesis protein BcsQ</fullName>
    </recommendedName>
</protein>